<dbReference type="RefSeq" id="WP_183807314.1">
    <property type="nucleotide sequence ID" value="NZ_JACIEE010000009.1"/>
</dbReference>
<dbReference type="Proteomes" id="UP000574761">
    <property type="component" value="Unassembled WGS sequence"/>
</dbReference>
<protein>
    <submittedName>
        <fullName evidence="1">AraC-like DNA-binding protein</fullName>
    </submittedName>
</protein>
<reference evidence="1 2" key="1">
    <citation type="submission" date="2020-08" db="EMBL/GenBank/DDBJ databases">
        <title>Genomic Encyclopedia of Type Strains, Phase IV (KMG-IV): sequencing the most valuable type-strain genomes for metagenomic binning, comparative biology and taxonomic classification.</title>
        <authorList>
            <person name="Goeker M."/>
        </authorList>
    </citation>
    <scope>NUCLEOTIDE SEQUENCE [LARGE SCALE GENOMIC DNA]</scope>
    <source>
        <strain evidence="1 2">DSM 100211</strain>
    </source>
</reference>
<proteinExistence type="predicted"/>
<organism evidence="1 2">
    <name type="scientific">Mycoplana azooxidifex</name>
    <dbReference type="NCBI Taxonomy" id="1636188"/>
    <lineage>
        <taxon>Bacteria</taxon>
        <taxon>Pseudomonadati</taxon>
        <taxon>Pseudomonadota</taxon>
        <taxon>Alphaproteobacteria</taxon>
        <taxon>Hyphomicrobiales</taxon>
        <taxon>Rhizobiaceae</taxon>
        <taxon>Mycoplana</taxon>
    </lineage>
</organism>
<comment type="caution">
    <text evidence="1">The sequence shown here is derived from an EMBL/GenBank/DDBJ whole genome shotgun (WGS) entry which is preliminary data.</text>
</comment>
<dbReference type="AlphaFoldDB" id="A0A7W6DHE2"/>
<keyword evidence="1" id="KW-0238">DNA-binding</keyword>
<evidence type="ECO:0000313" key="1">
    <source>
        <dbReference type="EMBL" id="MBB3979064.1"/>
    </source>
</evidence>
<keyword evidence="2" id="KW-1185">Reference proteome</keyword>
<name>A0A7W6DHE2_9HYPH</name>
<dbReference type="EMBL" id="JACIEE010000009">
    <property type="protein sequence ID" value="MBB3979064.1"/>
    <property type="molecule type" value="Genomic_DNA"/>
</dbReference>
<gene>
    <name evidence="1" type="ORF">GGQ64_004300</name>
</gene>
<dbReference type="GO" id="GO:0003677">
    <property type="term" value="F:DNA binding"/>
    <property type="evidence" value="ECO:0007669"/>
    <property type="project" value="UniProtKB-KW"/>
</dbReference>
<accession>A0A7W6DHE2</accession>
<evidence type="ECO:0000313" key="2">
    <source>
        <dbReference type="Proteomes" id="UP000574761"/>
    </source>
</evidence>
<sequence length="294" mass="32587">MPITAATLETDPRFFYAFRQGARLLLEIYDSDPPLARLFSSQQRWLMSHAAFALACSRDPEDPASGLYSARFIGLVVEKNVASKNTAADFIKEIVANGFVRVVSGHEDRRRKPLQATEVPDRAMSQWLELHLSGLDGIDGGNRAEIYRADPALQYRLQPKIAERILVERSVRTQGPAFDLFTWANFGGLILDLLIAEVAPGADAAGPATDRLQAGTLSLTETARRFTISRTHVVRLFGKAAELGDIGWSGRRGESDVWISRRLLRQYWQYQAAKHALVDQAFADVVGSESVQTA</sequence>